<dbReference type="InterPro" id="IPR010131">
    <property type="entry name" value="MdtP/NodT-like"/>
</dbReference>
<dbReference type="PANTHER" id="PTHR30203">
    <property type="entry name" value="OUTER MEMBRANE CATION EFFLUX PROTEIN"/>
    <property type="match status" value="1"/>
</dbReference>
<comment type="caution">
    <text evidence="4">The sequence shown here is derived from an EMBL/GenBank/DDBJ whole genome shotgun (WGS) entry which is preliminary data.</text>
</comment>
<dbReference type="Pfam" id="PF02321">
    <property type="entry name" value="OEP"/>
    <property type="match status" value="2"/>
</dbReference>
<evidence type="ECO:0000256" key="3">
    <source>
        <dbReference type="SAM" id="SignalP"/>
    </source>
</evidence>
<dbReference type="PANTHER" id="PTHR30203:SF24">
    <property type="entry name" value="BLR4935 PROTEIN"/>
    <property type="match status" value="1"/>
</dbReference>
<evidence type="ECO:0000256" key="1">
    <source>
        <dbReference type="ARBA" id="ARBA00007613"/>
    </source>
</evidence>
<feature type="region of interest" description="Disordered" evidence="2">
    <location>
        <begin position="442"/>
        <end position="463"/>
    </location>
</feature>
<dbReference type="PROSITE" id="PS51257">
    <property type="entry name" value="PROKAR_LIPOPROTEIN"/>
    <property type="match status" value="1"/>
</dbReference>
<feature type="chain" id="PRO_5025018842" evidence="3">
    <location>
        <begin position="21"/>
        <end position="463"/>
    </location>
</feature>
<evidence type="ECO:0000256" key="2">
    <source>
        <dbReference type="SAM" id="MobiDB-lite"/>
    </source>
</evidence>
<organism evidence="4 5">
    <name type="scientific">Caballeronia zhejiangensis</name>
    <dbReference type="NCBI Taxonomy" id="871203"/>
    <lineage>
        <taxon>Bacteria</taxon>
        <taxon>Pseudomonadati</taxon>
        <taxon>Pseudomonadota</taxon>
        <taxon>Betaproteobacteria</taxon>
        <taxon>Burkholderiales</taxon>
        <taxon>Burkholderiaceae</taxon>
        <taxon>Caballeronia</taxon>
    </lineage>
</organism>
<evidence type="ECO:0000313" key="5">
    <source>
        <dbReference type="Proteomes" id="UP000027451"/>
    </source>
</evidence>
<dbReference type="SUPFAM" id="SSF56954">
    <property type="entry name" value="Outer membrane efflux proteins (OEP)"/>
    <property type="match status" value="1"/>
</dbReference>
<feature type="compositionally biased region" description="Polar residues" evidence="2">
    <location>
        <begin position="454"/>
        <end position="463"/>
    </location>
</feature>
<dbReference type="InterPro" id="IPR003423">
    <property type="entry name" value="OMP_efflux"/>
</dbReference>
<proteinExistence type="inferred from homology"/>
<keyword evidence="3" id="KW-0732">Signal</keyword>
<dbReference type="RefSeq" id="WP_034473695.1">
    <property type="nucleotide sequence ID" value="NZ_JFHD01000037.1"/>
</dbReference>
<dbReference type="EMBL" id="JFHD01000037">
    <property type="protein sequence ID" value="KDR26196.1"/>
    <property type="molecule type" value="Genomic_DNA"/>
</dbReference>
<dbReference type="GO" id="GO:0015562">
    <property type="term" value="F:efflux transmembrane transporter activity"/>
    <property type="evidence" value="ECO:0007669"/>
    <property type="project" value="InterPro"/>
</dbReference>
<keyword evidence="5" id="KW-1185">Reference proteome</keyword>
<gene>
    <name evidence="4" type="ORF">BG60_24020</name>
</gene>
<protein>
    <submittedName>
        <fullName evidence="4">Divalent cation transporter</fullName>
    </submittedName>
</protein>
<sequence length="463" mass="49605">MRRAILIVLTLLTGCASYHARPIAPDQLAQQFEQRSLASEDLRAFLTKALGHDVQPWPIARWDERTLTLAAWYYSPALDVARAQWGTAKAGIQVADAMPNPVLQLPFQFATPNPGPGAPFIWGPALDIPIETAGKRGYRVDQASHLSDAARLSIGNEAWRVRGQVRDALLALYAARERGVDLSRKAEALQQVVRMVSKRRSVGENSGPDVDAAVLASTQARADLAAAQSAQQDALAQLASAIGVPVAALDGAQFSLDEFGTAPSAPPAADAQRDAIFHRADLLASLAEYAAAESALQLEVAKQYPDIHLGPGYTYDTGTHKIGFGLAGITLPIFDQNQGNIAQAEAKRNEAAARTAALQDSILGDLDRALAHYRASVDAVQLSARHLTTARRQLDSQLAGFAAGNIDRLTLTQAKADFEANEMTHLDAVVAAQKAAGVLEDAMQRPLEPEAANESLTQQEPRR</sequence>
<name>A0A656QEY8_9BURK</name>
<reference evidence="4 5" key="1">
    <citation type="submission" date="2014-03" db="EMBL/GenBank/DDBJ databases">
        <title>Draft Genome Sequences of Four Burkholderia Strains.</title>
        <authorList>
            <person name="Liu X.Y."/>
            <person name="Li C.X."/>
            <person name="Xu J.H."/>
        </authorList>
    </citation>
    <scope>NUCLEOTIDE SEQUENCE [LARGE SCALE GENOMIC DNA]</scope>
    <source>
        <strain evidence="4 5">OP-1</strain>
    </source>
</reference>
<dbReference type="Gene3D" id="1.20.1600.10">
    <property type="entry name" value="Outer membrane efflux proteins (OEP)"/>
    <property type="match status" value="1"/>
</dbReference>
<evidence type="ECO:0000313" key="4">
    <source>
        <dbReference type="EMBL" id="KDR26196.1"/>
    </source>
</evidence>
<dbReference type="Proteomes" id="UP000027451">
    <property type="component" value="Unassembled WGS sequence"/>
</dbReference>
<comment type="similarity">
    <text evidence="1">Belongs to the outer membrane factor (OMF) (TC 1.B.17) family.</text>
</comment>
<dbReference type="AlphaFoldDB" id="A0A656QEY8"/>
<feature type="signal peptide" evidence="3">
    <location>
        <begin position="1"/>
        <end position="20"/>
    </location>
</feature>
<accession>A0A656QEY8</accession>